<dbReference type="AlphaFoldDB" id="A0A9N8W5F9"/>
<dbReference type="Proteomes" id="UP000789739">
    <property type="component" value="Unassembled WGS sequence"/>
</dbReference>
<name>A0A9N8W5F9_9GLOM</name>
<evidence type="ECO:0000313" key="3">
    <source>
        <dbReference type="Proteomes" id="UP000789739"/>
    </source>
</evidence>
<sequence>MSVSPKTEAPSQRSSVHYYDGDDSGDLLVTVGTTEFRVHKLLLYLASEMFRSMFACKVSQDGPLDNPKPIDSVTLTDMTADEFNDLLMFVYPHTTLDISWSKVPSLLSIADKYIMSNLTECCLRFIETNFLDRTLDTLSLADRALTAFSSSTEHRKRFSILYKESSKYVLDDIRLTFTESLPADLSNQTRNKLIEARCRYLEGLGAISKISLSSLNIQQSSTAARVLKSGIIEICSFPLRPPSAVWDKLHDVFEKAHMDALQEKLNTKIESLLGPFEAAAMYDDENSYMFVEYS</sequence>
<dbReference type="EMBL" id="CAJVPI010000091">
    <property type="protein sequence ID" value="CAG8477925.1"/>
    <property type="molecule type" value="Genomic_DNA"/>
</dbReference>
<organism evidence="2 3">
    <name type="scientific">Paraglomus brasilianum</name>
    <dbReference type="NCBI Taxonomy" id="144538"/>
    <lineage>
        <taxon>Eukaryota</taxon>
        <taxon>Fungi</taxon>
        <taxon>Fungi incertae sedis</taxon>
        <taxon>Mucoromycota</taxon>
        <taxon>Glomeromycotina</taxon>
        <taxon>Glomeromycetes</taxon>
        <taxon>Paraglomerales</taxon>
        <taxon>Paraglomeraceae</taxon>
        <taxon>Paraglomus</taxon>
    </lineage>
</organism>
<dbReference type="InterPro" id="IPR011333">
    <property type="entry name" value="SKP1/BTB/POZ_sf"/>
</dbReference>
<gene>
    <name evidence="2" type="ORF">PBRASI_LOCUS1419</name>
</gene>
<dbReference type="PROSITE" id="PS50097">
    <property type="entry name" value="BTB"/>
    <property type="match status" value="1"/>
</dbReference>
<dbReference type="Gene3D" id="3.30.710.10">
    <property type="entry name" value="Potassium Channel Kv1.1, Chain A"/>
    <property type="match status" value="1"/>
</dbReference>
<comment type="caution">
    <text evidence="2">The sequence shown here is derived from an EMBL/GenBank/DDBJ whole genome shotgun (WGS) entry which is preliminary data.</text>
</comment>
<dbReference type="PANTHER" id="PTHR22744:SF17">
    <property type="entry name" value="BTB DOMAIN-CONTAINING PROTEIN"/>
    <property type="match status" value="1"/>
</dbReference>
<dbReference type="InterPro" id="IPR000210">
    <property type="entry name" value="BTB/POZ_dom"/>
</dbReference>
<accession>A0A9N8W5F9</accession>
<dbReference type="SUPFAM" id="SSF54695">
    <property type="entry name" value="POZ domain"/>
    <property type="match status" value="1"/>
</dbReference>
<proteinExistence type="predicted"/>
<dbReference type="CDD" id="cd18186">
    <property type="entry name" value="BTB_POZ_ZBTB_KLHL-like"/>
    <property type="match status" value="1"/>
</dbReference>
<reference evidence="2" key="1">
    <citation type="submission" date="2021-06" db="EMBL/GenBank/DDBJ databases">
        <authorList>
            <person name="Kallberg Y."/>
            <person name="Tangrot J."/>
            <person name="Rosling A."/>
        </authorList>
    </citation>
    <scope>NUCLEOTIDE SEQUENCE</scope>
    <source>
        <strain evidence="2">BR232B</strain>
    </source>
</reference>
<evidence type="ECO:0000259" key="1">
    <source>
        <dbReference type="PROSITE" id="PS50097"/>
    </source>
</evidence>
<dbReference type="SMART" id="SM00225">
    <property type="entry name" value="BTB"/>
    <property type="match status" value="1"/>
</dbReference>
<keyword evidence="3" id="KW-1185">Reference proteome</keyword>
<dbReference type="PANTHER" id="PTHR22744">
    <property type="entry name" value="HELIX LOOP HELIX PROTEIN 21-RELATED"/>
    <property type="match status" value="1"/>
</dbReference>
<evidence type="ECO:0000313" key="2">
    <source>
        <dbReference type="EMBL" id="CAG8477925.1"/>
    </source>
</evidence>
<feature type="domain" description="BTB" evidence="1">
    <location>
        <begin position="25"/>
        <end position="91"/>
    </location>
</feature>
<dbReference type="Pfam" id="PF00651">
    <property type="entry name" value="BTB"/>
    <property type="match status" value="1"/>
</dbReference>
<protein>
    <submittedName>
        <fullName evidence="2">4730_t:CDS:1</fullName>
    </submittedName>
</protein>
<dbReference type="OrthoDB" id="3027208at2759"/>